<accession>A0A318ZST1</accession>
<keyword evidence="2" id="KW-1185">Reference proteome</keyword>
<organism evidence="1 2">
    <name type="scientific">Aspergillus saccharolyticus JOP 1030-1</name>
    <dbReference type="NCBI Taxonomy" id="1450539"/>
    <lineage>
        <taxon>Eukaryota</taxon>
        <taxon>Fungi</taxon>
        <taxon>Dikarya</taxon>
        <taxon>Ascomycota</taxon>
        <taxon>Pezizomycotina</taxon>
        <taxon>Eurotiomycetes</taxon>
        <taxon>Eurotiomycetidae</taxon>
        <taxon>Eurotiales</taxon>
        <taxon>Aspergillaceae</taxon>
        <taxon>Aspergillus</taxon>
        <taxon>Aspergillus subgen. Circumdati</taxon>
    </lineage>
</organism>
<proteinExistence type="predicted"/>
<dbReference type="EMBL" id="KZ821218">
    <property type="protein sequence ID" value="PYH49755.1"/>
    <property type="molecule type" value="Genomic_DNA"/>
</dbReference>
<dbReference type="RefSeq" id="XP_025435737.1">
    <property type="nucleotide sequence ID" value="XM_025578960.1"/>
</dbReference>
<dbReference type="SUPFAM" id="SSF48576">
    <property type="entry name" value="Terpenoid synthases"/>
    <property type="match status" value="1"/>
</dbReference>
<dbReference type="Proteomes" id="UP000248349">
    <property type="component" value="Unassembled WGS sequence"/>
</dbReference>
<name>A0A318ZST1_9EURO</name>
<evidence type="ECO:0000313" key="1">
    <source>
        <dbReference type="EMBL" id="PYH49755.1"/>
    </source>
</evidence>
<dbReference type="InterPro" id="IPR008949">
    <property type="entry name" value="Isoprenoid_synthase_dom_sf"/>
</dbReference>
<evidence type="ECO:0000313" key="2">
    <source>
        <dbReference type="Proteomes" id="UP000248349"/>
    </source>
</evidence>
<dbReference type="OrthoDB" id="3004402at2759"/>
<reference evidence="1 2" key="1">
    <citation type="submission" date="2016-12" db="EMBL/GenBank/DDBJ databases">
        <title>The genomes of Aspergillus section Nigri reveals drivers in fungal speciation.</title>
        <authorList>
            <consortium name="DOE Joint Genome Institute"/>
            <person name="Vesth T.C."/>
            <person name="Nybo J."/>
            <person name="Theobald S."/>
            <person name="Brandl J."/>
            <person name="Frisvad J.C."/>
            <person name="Nielsen K.F."/>
            <person name="Lyhne E.K."/>
            <person name="Kogle M.E."/>
            <person name="Kuo A."/>
            <person name="Riley R."/>
            <person name="Clum A."/>
            <person name="Nolan M."/>
            <person name="Lipzen A."/>
            <person name="Salamov A."/>
            <person name="Henrissat B."/>
            <person name="Wiebenga A."/>
            <person name="De Vries R.P."/>
            <person name="Grigoriev I.V."/>
            <person name="Mortensen U.H."/>
            <person name="Andersen M.R."/>
            <person name="Baker S.E."/>
        </authorList>
    </citation>
    <scope>NUCLEOTIDE SEQUENCE [LARGE SCALE GENOMIC DNA]</scope>
    <source>
        <strain evidence="1 2">JOP 1030-1</strain>
    </source>
</reference>
<gene>
    <name evidence="1" type="ORF">BP01DRAFT_412653</name>
</gene>
<dbReference type="AlphaFoldDB" id="A0A318ZST1"/>
<dbReference type="GeneID" id="37080189"/>
<sequence>MSISQDLYYLEARLLHYSTTSVQLPGSIAHHARTLHTPAPADKSPDTTPLRPITHAFDPAENTPLPHASPFSTIRPISLAQDQRFERANTIYPPSHCIPWPSLLPAAFQSKYWRQAEAAATGYLQAINAHHPTLLTHHTARTKKLVDTAVSYATNLVPLSSITRMQLLAKTYILLFLHDDAVDTRDSTLTIPPRSAASQRRNSKAKYLAYDILAQEILAEDPHEGKRLLEECIAWGSATGADRPGTFASLDEYIEHGLKDFGAELILQTVRFSCGDGVGKSGEESQELEPLKALCAKHLLLTNDLYSYAKEVRAEAEGGEVVLNAVRVLRGLIGGGCDDALARRLLRLVIRDLEERMSAECLRVEQLGHLSEMQMVYARAVIVAVAGNMFFSATSPRYAGAVEGTKLA</sequence>
<dbReference type="Gene3D" id="1.10.600.10">
    <property type="entry name" value="Farnesyl Diphosphate Synthase"/>
    <property type="match status" value="1"/>
</dbReference>
<dbReference type="Pfam" id="PF19086">
    <property type="entry name" value="Terpene_syn_C_2"/>
    <property type="match status" value="1"/>
</dbReference>
<protein>
    <submittedName>
        <fullName evidence="1">Terpenoid synthase</fullName>
    </submittedName>
</protein>